<accession>A0ACC3BPP3</accession>
<name>A0ACC3BPP3_PYRYE</name>
<comment type="caution">
    <text evidence="1">The sequence shown here is derived from an EMBL/GenBank/DDBJ whole genome shotgun (WGS) entry which is preliminary data.</text>
</comment>
<evidence type="ECO:0000313" key="2">
    <source>
        <dbReference type="Proteomes" id="UP000798662"/>
    </source>
</evidence>
<evidence type="ECO:0000313" key="1">
    <source>
        <dbReference type="EMBL" id="KAK1859919.1"/>
    </source>
</evidence>
<organism evidence="1 2">
    <name type="scientific">Pyropia yezoensis</name>
    <name type="common">Susabi-nori</name>
    <name type="synonym">Porphyra yezoensis</name>
    <dbReference type="NCBI Taxonomy" id="2788"/>
    <lineage>
        <taxon>Eukaryota</taxon>
        <taxon>Rhodophyta</taxon>
        <taxon>Bangiophyceae</taxon>
        <taxon>Bangiales</taxon>
        <taxon>Bangiaceae</taxon>
        <taxon>Pyropia</taxon>
    </lineage>
</organism>
<dbReference type="EMBL" id="CM020618">
    <property type="protein sequence ID" value="KAK1859919.1"/>
    <property type="molecule type" value="Genomic_DNA"/>
</dbReference>
<dbReference type="Proteomes" id="UP000798662">
    <property type="component" value="Chromosome 1"/>
</dbReference>
<gene>
    <name evidence="1" type="ORF">I4F81_002511</name>
</gene>
<proteinExistence type="predicted"/>
<reference evidence="1" key="1">
    <citation type="submission" date="2019-11" db="EMBL/GenBank/DDBJ databases">
        <title>Nori genome reveals adaptations in red seaweeds to the harsh intertidal environment.</title>
        <authorList>
            <person name="Wang D."/>
            <person name="Mao Y."/>
        </authorList>
    </citation>
    <scope>NUCLEOTIDE SEQUENCE</scope>
    <source>
        <tissue evidence="1">Gametophyte</tissue>
    </source>
</reference>
<sequence>MASMSATTPVTTVLRTNPPRGATSTDRLPPLPPTAGAAATARASRGGRSAAAAPPPVAADRSRTRAVTRRRAPCRRTIGNGTPPRGAESGRLSLDRTHHRFRVDPAATAPETRARGKGRPAVVARPRLSSAAQAEARASLVAAREASDTAAAAAGAAVDADARHLGGGPARVGTVGAPLYGKRPTSAKRPSHAKRPRAGMLADHTDARRRAVTDRALTARLQTRRAEPRGNGATAEATGAAHARRRAATARAFTARLQTTSAVPRGNDATAEYTAAAKAICAAAAAAGRARQAAVSRTARAGDAAGAGGSQHRRHAGPARRGLWRGGLGGVATAAAGLVMGAALAALARVGRADD</sequence>
<keyword evidence="2" id="KW-1185">Reference proteome</keyword>
<protein>
    <submittedName>
        <fullName evidence="1">Uncharacterized protein</fullName>
    </submittedName>
</protein>